<dbReference type="InterPro" id="IPR027986">
    <property type="entry name" value="TCAIM"/>
</dbReference>
<feature type="domain" description="DUF4461" evidence="2">
    <location>
        <begin position="2"/>
        <end position="107"/>
    </location>
</feature>
<evidence type="ECO:0000259" key="2">
    <source>
        <dbReference type="Pfam" id="PF14688"/>
    </source>
</evidence>
<dbReference type="PANTHER" id="PTHR31596">
    <property type="entry name" value="T-CELL ACTIVATION INHIBITOR, MITOCHONDRIAL"/>
    <property type="match status" value="1"/>
</dbReference>
<dbReference type="OrthoDB" id="4238at2759"/>
<keyword evidence="4" id="KW-1185">Reference proteome</keyword>
<dbReference type="EMBL" id="KV922425">
    <property type="protein sequence ID" value="PIO05104.1"/>
    <property type="molecule type" value="Genomic_DNA"/>
</dbReference>
<evidence type="ECO:0000313" key="4">
    <source>
        <dbReference type="Proteomes" id="UP000228934"/>
    </source>
</evidence>
<evidence type="ECO:0000313" key="3">
    <source>
        <dbReference type="EMBL" id="PIO05104.1"/>
    </source>
</evidence>
<name>A0A2G9PP22_AQUCT</name>
<dbReference type="Proteomes" id="UP000228934">
    <property type="component" value="Unassembled WGS sequence"/>
</dbReference>
<keyword evidence="1" id="KW-0175">Coiled coil</keyword>
<proteinExistence type="predicted"/>
<protein>
    <recommendedName>
        <fullName evidence="2">DUF4461 domain-containing protein</fullName>
    </recommendedName>
</protein>
<accession>A0A2G9PP22</accession>
<dbReference type="InterPro" id="IPR027989">
    <property type="entry name" value="DUF4461"/>
</dbReference>
<feature type="non-terminal residue" evidence="3">
    <location>
        <position position="1"/>
    </location>
</feature>
<evidence type="ECO:0000256" key="1">
    <source>
        <dbReference type="SAM" id="Coils"/>
    </source>
</evidence>
<dbReference type="PANTHER" id="PTHR31596:SF1">
    <property type="entry name" value="T-CELL ACTIVATION INHIBITOR, MITOCHONDRIAL"/>
    <property type="match status" value="1"/>
</dbReference>
<gene>
    <name evidence="3" type="ORF">AB205_0157950</name>
</gene>
<sequence length="123" mass="14313">PWLENNREVALKKLQDSISLREELERLKKDLSDRLQLSDVRWQRSWGIAHRCGQLHSLSRLTQQSSESLKMAKGRVVIFTDRTGMSAAGHVMLGTTDVHHHWTRRCALCKPKQQLVWTTTRKN</sequence>
<dbReference type="AlphaFoldDB" id="A0A2G9PP22"/>
<reference evidence="4" key="1">
    <citation type="journal article" date="2017" name="Nat. Commun.">
        <title>The North American bullfrog draft genome provides insight into hormonal regulation of long noncoding RNA.</title>
        <authorList>
            <person name="Hammond S.A."/>
            <person name="Warren R.L."/>
            <person name="Vandervalk B.P."/>
            <person name="Kucuk E."/>
            <person name="Khan H."/>
            <person name="Gibb E.A."/>
            <person name="Pandoh P."/>
            <person name="Kirk H."/>
            <person name="Zhao Y."/>
            <person name="Jones M."/>
            <person name="Mungall A.J."/>
            <person name="Coope R."/>
            <person name="Pleasance S."/>
            <person name="Moore R.A."/>
            <person name="Holt R.A."/>
            <person name="Round J.M."/>
            <person name="Ohora S."/>
            <person name="Walle B.V."/>
            <person name="Veldhoen N."/>
            <person name="Helbing C.C."/>
            <person name="Birol I."/>
        </authorList>
    </citation>
    <scope>NUCLEOTIDE SEQUENCE [LARGE SCALE GENOMIC DNA]</scope>
</reference>
<organism evidence="3 4">
    <name type="scientific">Aquarana catesbeiana</name>
    <name type="common">American bullfrog</name>
    <name type="synonym">Rana catesbeiana</name>
    <dbReference type="NCBI Taxonomy" id="8400"/>
    <lineage>
        <taxon>Eukaryota</taxon>
        <taxon>Metazoa</taxon>
        <taxon>Chordata</taxon>
        <taxon>Craniata</taxon>
        <taxon>Vertebrata</taxon>
        <taxon>Euteleostomi</taxon>
        <taxon>Amphibia</taxon>
        <taxon>Batrachia</taxon>
        <taxon>Anura</taxon>
        <taxon>Neobatrachia</taxon>
        <taxon>Ranoidea</taxon>
        <taxon>Ranidae</taxon>
        <taxon>Aquarana</taxon>
    </lineage>
</organism>
<feature type="coiled-coil region" evidence="1">
    <location>
        <begin position="14"/>
        <end position="41"/>
    </location>
</feature>
<dbReference type="GO" id="GO:0005739">
    <property type="term" value="C:mitochondrion"/>
    <property type="evidence" value="ECO:0007669"/>
    <property type="project" value="TreeGrafter"/>
</dbReference>
<dbReference type="Pfam" id="PF14688">
    <property type="entry name" value="DUF4461"/>
    <property type="match status" value="1"/>
</dbReference>